<accession>A0A285PHW1</accession>
<gene>
    <name evidence="3" type="ORF">SAMN06265368_4439</name>
</gene>
<dbReference type="OrthoDB" id="1826980at2"/>
<dbReference type="RefSeq" id="WP_097155693.1">
    <property type="nucleotide sequence ID" value="NZ_OBEL01000007.1"/>
</dbReference>
<evidence type="ECO:0000256" key="1">
    <source>
        <dbReference type="SAM" id="MobiDB-lite"/>
    </source>
</evidence>
<evidence type="ECO:0000259" key="2">
    <source>
        <dbReference type="Pfam" id="PF03432"/>
    </source>
</evidence>
<reference evidence="3 4" key="1">
    <citation type="submission" date="2017-09" db="EMBL/GenBank/DDBJ databases">
        <authorList>
            <person name="Ehlers B."/>
            <person name="Leendertz F.H."/>
        </authorList>
    </citation>
    <scope>NUCLEOTIDE SEQUENCE [LARGE SCALE GENOMIC DNA]</scope>
    <source>
        <strain evidence="3 4">DSM 18289</strain>
    </source>
</reference>
<dbReference type="Pfam" id="PF03432">
    <property type="entry name" value="Relaxase"/>
    <property type="match status" value="1"/>
</dbReference>
<dbReference type="InterPro" id="IPR005094">
    <property type="entry name" value="Endonuclease_MobA/VirD2"/>
</dbReference>
<protein>
    <recommendedName>
        <fullName evidence="2">MobA/VirD2-like nuclease domain-containing protein</fullName>
    </recommendedName>
</protein>
<evidence type="ECO:0000313" key="4">
    <source>
        <dbReference type="Proteomes" id="UP000219439"/>
    </source>
</evidence>
<proteinExistence type="predicted"/>
<evidence type="ECO:0000313" key="3">
    <source>
        <dbReference type="EMBL" id="SNZ21322.1"/>
    </source>
</evidence>
<dbReference type="AlphaFoldDB" id="A0A285PHW1"/>
<keyword evidence="4" id="KW-1185">Reference proteome</keyword>
<sequence>MIIKGSQRGSGANLAAHLMKINDNEHVRVHEIRGFASDNLHDAFKEAEAISLGTKCQQYLFSVSLNPPASESVSVSIFEGAIRQVEDQLGMNGQPRAIVFHEKEGRRHAHCVWSRIDADTMTAKQLSFFKNKLQSVSRELYLENGWKLPNGLKSPSERDPTNFTLAEWQQAKRQGIDPRWLKQSAQEAWQCSDDSKAFAQAMHHNGLFLAKGDRRGFVALDYNGEIYALSRLLGIKNKELNARLGKPDGLLSVEETRTTIARRMTPIIRGHIDETREKFTSELAKFAKYRFELTALHRLARSKLETRQRKEWNAENLERAARLPRGLRGLWHRFTDNYQKIRQANEHEASKTRLRHADEYQKLVDKQLNQRLVLQTRITKLRNQQAHQLRSLRQDIARFLSHSQTSPAPARNREQTLSLKLKR</sequence>
<feature type="domain" description="MobA/VirD2-like nuclease" evidence="2">
    <location>
        <begin position="24"/>
        <end position="146"/>
    </location>
</feature>
<organism evidence="3 4">
    <name type="scientific">Cohaesibacter gelatinilyticus</name>
    <dbReference type="NCBI Taxonomy" id="372072"/>
    <lineage>
        <taxon>Bacteria</taxon>
        <taxon>Pseudomonadati</taxon>
        <taxon>Pseudomonadota</taxon>
        <taxon>Alphaproteobacteria</taxon>
        <taxon>Hyphomicrobiales</taxon>
        <taxon>Cohaesibacteraceae</taxon>
    </lineage>
</organism>
<dbReference type="EMBL" id="OBEL01000007">
    <property type="protein sequence ID" value="SNZ21322.1"/>
    <property type="molecule type" value="Genomic_DNA"/>
</dbReference>
<name>A0A285PHW1_9HYPH</name>
<dbReference type="Proteomes" id="UP000219439">
    <property type="component" value="Unassembled WGS sequence"/>
</dbReference>
<feature type="region of interest" description="Disordered" evidence="1">
    <location>
        <begin position="401"/>
        <end position="423"/>
    </location>
</feature>